<feature type="compositionally biased region" description="Low complexity" evidence="5">
    <location>
        <begin position="27"/>
        <end position="40"/>
    </location>
</feature>
<dbReference type="PANTHER" id="PTHR43184">
    <property type="entry name" value="MAJOR FACILITATOR SUPERFAMILY TRANSPORTER 16, ISOFORM B"/>
    <property type="match status" value="1"/>
</dbReference>
<reference evidence="8 9" key="1">
    <citation type="submission" date="2019-12" db="EMBL/GenBank/DDBJ databases">
        <authorList>
            <person name="Scholz U."/>
            <person name="Mascher M."/>
            <person name="Fiebig A."/>
        </authorList>
    </citation>
    <scope>NUCLEOTIDE SEQUENCE</scope>
</reference>
<sequence>MVYESNPALRPLAFPCIGIVPAGSSPTLTSSLSPATATGGDRLGSYSPPCRNHRDQVAAQRWKPSRSRLRPPREAISPPDLRPPAHFLRVRLFPCLPQAPSIVKSALGSEISPVEGSNSTGHGWPPFDGPRGTHRLGELDLAFLASYSIGMYFAGHVGDRIDLRRFLSFGMVASGITTIAFGMGYWWKIHRFGFFLAVQVVSGVFQSIGWPCVVAVVGNWFGKSKRGLIMGIWNSHTSVGNIVGSVTASAVLEYGWGWSFLLPGCLIVVVGFLVLAFLVVSPKDLGYEPAAPMEVEMSGSSVINGSAENMEGVQLEEASLLTPRQDPDSASAIGFLEAWRLPGVAPYAFALFFSKLVAYTFLYWLPFYIRNTAVAGRHLSNKTAGILSTIFDIGGVFGGISAGYISDKMGAHAVTSLIFLFLSIPTLIFYRVFGSVSGLLNITLMFLSGFFVNGPYSLITTAVATDLATQDLIKGDSRALATVTAIIDGTGSVGAALGPLLTGYISSRGWNSVFVMLILATSLASMFLIHIAKAEIARK</sequence>
<organism evidence="8">
    <name type="scientific">Spirodela intermedia</name>
    <name type="common">Intermediate duckweed</name>
    <dbReference type="NCBI Taxonomy" id="51605"/>
    <lineage>
        <taxon>Eukaryota</taxon>
        <taxon>Viridiplantae</taxon>
        <taxon>Streptophyta</taxon>
        <taxon>Embryophyta</taxon>
        <taxon>Tracheophyta</taxon>
        <taxon>Spermatophyta</taxon>
        <taxon>Magnoliopsida</taxon>
        <taxon>Liliopsida</taxon>
        <taxon>Araceae</taxon>
        <taxon>Lemnoideae</taxon>
        <taxon>Spirodela</taxon>
    </lineage>
</organism>
<dbReference type="SUPFAM" id="SSF103473">
    <property type="entry name" value="MFS general substrate transporter"/>
    <property type="match status" value="1"/>
</dbReference>
<evidence type="ECO:0000313" key="9">
    <source>
        <dbReference type="Proteomes" id="UP001189122"/>
    </source>
</evidence>
<dbReference type="Gene3D" id="1.20.1250.20">
    <property type="entry name" value="MFS general substrate transporter like domains"/>
    <property type="match status" value="2"/>
</dbReference>
<dbReference type="AlphaFoldDB" id="A0A7I8JJ69"/>
<protein>
    <recommendedName>
        <fullName evidence="7">Major facilitator superfamily (MFS) profile domain-containing protein</fullName>
    </recommendedName>
</protein>
<evidence type="ECO:0000256" key="6">
    <source>
        <dbReference type="SAM" id="Phobius"/>
    </source>
</evidence>
<dbReference type="EMBL" id="CACRZD030000013">
    <property type="protein sequence ID" value="CAA6670216.1"/>
    <property type="molecule type" value="Genomic_DNA"/>
</dbReference>
<feature type="transmembrane region" description="Helical" evidence="6">
    <location>
        <begin position="513"/>
        <end position="532"/>
    </location>
</feature>
<dbReference type="GO" id="GO:0005789">
    <property type="term" value="C:endoplasmic reticulum membrane"/>
    <property type="evidence" value="ECO:0007669"/>
    <property type="project" value="TreeGrafter"/>
</dbReference>
<evidence type="ECO:0000256" key="2">
    <source>
        <dbReference type="ARBA" id="ARBA00022692"/>
    </source>
</evidence>
<dbReference type="Pfam" id="PF07690">
    <property type="entry name" value="MFS_1"/>
    <property type="match status" value="1"/>
</dbReference>
<evidence type="ECO:0000256" key="4">
    <source>
        <dbReference type="ARBA" id="ARBA00023136"/>
    </source>
</evidence>
<dbReference type="InterPro" id="IPR036259">
    <property type="entry name" value="MFS_trans_sf"/>
</dbReference>
<keyword evidence="4 6" id="KW-0472">Membrane</keyword>
<dbReference type="PANTHER" id="PTHR43184:SF12">
    <property type="entry name" value="SUGAR PHOSPHATE EXCHANGER 3"/>
    <property type="match status" value="1"/>
</dbReference>
<feature type="transmembrane region" description="Helical" evidence="6">
    <location>
        <begin position="479"/>
        <end position="501"/>
    </location>
</feature>
<evidence type="ECO:0000259" key="7">
    <source>
        <dbReference type="PROSITE" id="PS50850"/>
    </source>
</evidence>
<evidence type="ECO:0000256" key="3">
    <source>
        <dbReference type="ARBA" id="ARBA00022989"/>
    </source>
</evidence>
<feature type="transmembrane region" description="Helical" evidence="6">
    <location>
        <begin position="193"/>
        <end position="221"/>
    </location>
</feature>
<gene>
    <name evidence="8" type="ORF">SI7747_13016619</name>
</gene>
<dbReference type="GO" id="GO:0022857">
    <property type="term" value="F:transmembrane transporter activity"/>
    <property type="evidence" value="ECO:0007669"/>
    <property type="project" value="InterPro"/>
</dbReference>
<keyword evidence="2 6" id="KW-0812">Transmembrane</keyword>
<dbReference type="Proteomes" id="UP001189122">
    <property type="component" value="Unassembled WGS sequence"/>
</dbReference>
<name>A0A7I8JJ69_SPIIN</name>
<comment type="subcellular location">
    <subcellularLocation>
        <location evidence="1">Membrane</location>
        <topology evidence="1">Multi-pass membrane protein</topology>
    </subcellularLocation>
</comment>
<proteinExistence type="predicted"/>
<dbReference type="InterPro" id="IPR020846">
    <property type="entry name" value="MFS_dom"/>
</dbReference>
<feature type="transmembrane region" description="Helical" evidence="6">
    <location>
        <begin position="258"/>
        <end position="280"/>
    </location>
</feature>
<feature type="transmembrane region" description="Helical" evidence="6">
    <location>
        <begin position="413"/>
        <end position="433"/>
    </location>
</feature>
<dbReference type="EMBL" id="LR743600">
    <property type="protein sequence ID" value="CAA2630973.1"/>
    <property type="molecule type" value="Genomic_DNA"/>
</dbReference>
<dbReference type="InterPro" id="IPR011701">
    <property type="entry name" value="MFS"/>
</dbReference>
<feature type="transmembrane region" description="Helical" evidence="6">
    <location>
        <begin position="344"/>
        <end position="365"/>
    </location>
</feature>
<feature type="transmembrane region" description="Helical" evidence="6">
    <location>
        <begin position="439"/>
        <end position="459"/>
    </location>
</feature>
<evidence type="ECO:0000256" key="5">
    <source>
        <dbReference type="SAM" id="MobiDB-lite"/>
    </source>
</evidence>
<dbReference type="PROSITE" id="PS50850">
    <property type="entry name" value="MFS"/>
    <property type="match status" value="1"/>
</dbReference>
<keyword evidence="3 6" id="KW-1133">Transmembrane helix</keyword>
<evidence type="ECO:0000313" key="8">
    <source>
        <dbReference type="EMBL" id="CAA2630973.1"/>
    </source>
</evidence>
<feature type="transmembrane region" description="Helical" evidence="6">
    <location>
        <begin position="166"/>
        <end position="187"/>
    </location>
</feature>
<keyword evidence="9" id="KW-1185">Reference proteome</keyword>
<evidence type="ECO:0000256" key="1">
    <source>
        <dbReference type="ARBA" id="ARBA00004141"/>
    </source>
</evidence>
<feature type="transmembrane region" description="Helical" evidence="6">
    <location>
        <begin position="385"/>
        <end position="406"/>
    </location>
</feature>
<accession>A0A7I8JJ69</accession>
<feature type="region of interest" description="Disordered" evidence="5">
    <location>
        <begin position="27"/>
        <end position="80"/>
    </location>
</feature>
<feature type="domain" description="Major facilitator superfamily (MFS) profile" evidence="7">
    <location>
        <begin position="75"/>
        <end position="536"/>
    </location>
</feature>